<gene>
    <name evidence="1" type="primary">WBGene00280947</name>
</gene>
<organism evidence="1 2">
    <name type="scientific">Pristionchus pacificus</name>
    <name type="common">Parasitic nematode worm</name>
    <dbReference type="NCBI Taxonomy" id="54126"/>
    <lineage>
        <taxon>Eukaryota</taxon>
        <taxon>Metazoa</taxon>
        <taxon>Ecdysozoa</taxon>
        <taxon>Nematoda</taxon>
        <taxon>Chromadorea</taxon>
        <taxon>Rhabditida</taxon>
        <taxon>Rhabditina</taxon>
        <taxon>Diplogasteromorpha</taxon>
        <taxon>Diplogasteroidea</taxon>
        <taxon>Neodiplogasteridae</taxon>
        <taxon>Pristionchus</taxon>
    </lineage>
</organism>
<evidence type="ECO:0000313" key="1">
    <source>
        <dbReference type="EnsemblMetazoa" id="PPA42578.1"/>
    </source>
</evidence>
<keyword evidence="2" id="KW-1185">Reference proteome</keyword>
<reference evidence="1" key="2">
    <citation type="submission" date="2022-06" db="UniProtKB">
        <authorList>
            <consortium name="EnsemblMetazoa"/>
        </authorList>
    </citation>
    <scope>IDENTIFICATION</scope>
    <source>
        <strain evidence="1">PS312</strain>
    </source>
</reference>
<evidence type="ECO:0000313" key="2">
    <source>
        <dbReference type="Proteomes" id="UP000005239"/>
    </source>
</evidence>
<protein>
    <submittedName>
        <fullName evidence="1">Uncharacterized protein</fullName>
    </submittedName>
</protein>
<dbReference type="OrthoDB" id="5854359at2759"/>
<name>A0A2A6BXR6_PRIPA</name>
<dbReference type="AlphaFoldDB" id="A0A2A6BXR6"/>
<accession>A0A2A6BXR6</accession>
<accession>A0A8R1YYK0</accession>
<reference evidence="2" key="1">
    <citation type="journal article" date="2008" name="Nat. Genet.">
        <title>The Pristionchus pacificus genome provides a unique perspective on nematode lifestyle and parasitism.</title>
        <authorList>
            <person name="Dieterich C."/>
            <person name="Clifton S.W."/>
            <person name="Schuster L.N."/>
            <person name="Chinwalla A."/>
            <person name="Delehaunty K."/>
            <person name="Dinkelacker I."/>
            <person name="Fulton L."/>
            <person name="Fulton R."/>
            <person name="Godfrey J."/>
            <person name="Minx P."/>
            <person name="Mitreva M."/>
            <person name="Roeseler W."/>
            <person name="Tian H."/>
            <person name="Witte H."/>
            <person name="Yang S.P."/>
            <person name="Wilson R.K."/>
            <person name="Sommer R.J."/>
        </authorList>
    </citation>
    <scope>NUCLEOTIDE SEQUENCE [LARGE SCALE GENOMIC DNA]</scope>
    <source>
        <strain evidence="2">PS312</strain>
    </source>
</reference>
<dbReference type="Proteomes" id="UP000005239">
    <property type="component" value="Unassembled WGS sequence"/>
</dbReference>
<sequence>MGDTMESAPQCLAYEDDLCLIDSDVARLEKKVHAVQKRLEAGGLTLNTGKTEPKKGWSKVIKDDLATKRLMERHTLNRALWNEKTAHPDPA</sequence>
<proteinExistence type="predicted"/>
<dbReference type="EnsemblMetazoa" id="PPA42578.1">
    <property type="protein sequence ID" value="PPA42578.1"/>
    <property type="gene ID" value="WBGene00280947"/>
</dbReference>